<dbReference type="InterPro" id="IPR029063">
    <property type="entry name" value="SAM-dependent_MTases_sf"/>
</dbReference>
<accession>A0A7K0CZD6</accession>
<dbReference type="Pfam" id="PF08242">
    <property type="entry name" value="Methyltransf_12"/>
    <property type="match status" value="1"/>
</dbReference>
<dbReference type="SUPFAM" id="SSF53335">
    <property type="entry name" value="S-adenosyl-L-methionine-dependent methyltransferases"/>
    <property type="match status" value="1"/>
</dbReference>
<gene>
    <name evidence="2" type="ORF">NRB20_19050</name>
</gene>
<dbReference type="Proteomes" id="UP000438448">
    <property type="component" value="Unassembled WGS sequence"/>
</dbReference>
<dbReference type="InterPro" id="IPR013217">
    <property type="entry name" value="Methyltransf_12"/>
</dbReference>
<protein>
    <recommendedName>
        <fullName evidence="1">Methyltransferase type 12 domain-containing protein</fullName>
    </recommendedName>
</protein>
<proteinExistence type="predicted"/>
<sequence>MVTAMSDYRNVNRANWDERAPLHANSPAYALERYVADPGLLSGVVRFDLPRLGDIRGLRAVHLQCHLGTDTLSLARLGANPTGLDFSPVALAHARSLAERCGAAIDFVESDVYDAVTALGPERFDLVYTGIGALCWLPSIDRWARTVAALLRPGGRLLLRDGHPMASTLDDAREDLLAVTYPYFETAEPQVWTGTQTYVETDGALQEATTTHQWNHGLGEIVTALLDAGLSITGLVEHDSAPWQVLPGRMTCGDDGEWRLIEGRDRLPFTFTVQARKS</sequence>
<name>A0A7K0CZD6_9NOCA</name>
<evidence type="ECO:0000313" key="3">
    <source>
        <dbReference type="Proteomes" id="UP000438448"/>
    </source>
</evidence>
<evidence type="ECO:0000313" key="2">
    <source>
        <dbReference type="EMBL" id="MQY18821.1"/>
    </source>
</evidence>
<dbReference type="CDD" id="cd02440">
    <property type="entry name" value="AdoMet_MTases"/>
    <property type="match status" value="1"/>
</dbReference>
<keyword evidence="3" id="KW-1185">Reference proteome</keyword>
<organism evidence="2 3">
    <name type="scientific">Nocardia macrotermitis</name>
    <dbReference type="NCBI Taxonomy" id="2585198"/>
    <lineage>
        <taxon>Bacteria</taxon>
        <taxon>Bacillati</taxon>
        <taxon>Actinomycetota</taxon>
        <taxon>Actinomycetes</taxon>
        <taxon>Mycobacteriales</taxon>
        <taxon>Nocardiaceae</taxon>
        <taxon>Nocardia</taxon>
    </lineage>
</organism>
<comment type="caution">
    <text evidence="2">The sequence shown here is derived from an EMBL/GenBank/DDBJ whole genome shotgun (WGS) entry which is preliminary data.</text>
</comment>
<reference evidence="2 3" key="1">
    <citation type="submission" date="2019-10" db="EMBL/GenBank/DDBJ databases">
        <title>Nocardia macrotermitis sp. nov. and Nocardia aurantia sp. nov., isolated from the gut of fungus growing-termite Macrotermes natalensis.</title>
        <authorList>
            <person name="Benndorf R."/>
            <person name="Schwitalla J."/>
            <person name="Martin K."/>
            <person name="De Beer W."/>
            <person name="Kaster A.-K."/>
            <person name="Vollmers J."/>
            <person name="Poulsen M."/>
            <person name="Beemelmanns C."/>
        </authorList>
    </citation>
    <scope>NUCLEOTIDE SEQUENCE [LARGE SCALE GENOMIC DNA]</scope>
    <source>
        <strain evidence="2 3">RB20</strain>
    </source>
</reference>
<evidence type="ECO:0000259" key="1">
    <source>
        <dbReference type="Pfam" id="PF08242"/>
    </source>
</evidence>
<dbReference type="AlphaFoldDB" id="A0A7K0CZD6"/>
<dbReference type="EMBL" id="WEGK01000003">
    <property type="protein sequence ID" value="MQY18821.1"/>
    <property type="molecule type" value="Genomic_DNA"/>
</dbReference>
<feature type="domain" description="Methyltransferase type 12" evidence="1">
    <location>
        <begin position="62"/>
        <end position="157"/>
    </location>
</feature>
<dbReference type="Gene3D" id="3.40.50.150">
    <property type="entry name" value="Vaccinia Virus protein VP39"/>
    <property type="match status" value="1"/>
</dbReference>